<dbReference type="InterPro" id="IPR014710">
    <property type="entry name" value="RmlC-like_jellyroll"/>
</dbReference>
<dbReference type="Gene3D" id="2.60.120.10">
    <property type="entry name" value="Jelly Rolls"/>
    <property type="match status" value="1"/>
</dbReference>
<evidence type="ECO:0000313" key="2">
    <source>
        <dbReference type="Proteomes" id="UP000256661"/>
    </source>
</evidence>
<comment type="caution">
    <text evidence="1">The sequence shown here is derived from an EMBL/GenBank/DDBJ whole genome shotgun (WGS) entry which is preliminary data.</text>
</comment>
<accession>A0A3D9SZJ5</accession>
<keyword evidence="2" id="KW-1185">Reference proteome</keyword>
<dbReference type="InterPro" id="IPR011051">
    <property type="entry name" value="RmlC_Cupin_sf"/>
</dbReference>
<dbReference type="EMBL" id="QTTT01000001">
    <property type="protein sequence ID" value="REE99990.1"/>
    <property type="molecule type" value="Genomic_DNA"/>
</dbReference>
<dbReference type="SUPFAM" id="SSF51182">
    <property type="entry name" value="RmlC-like cupins"/>
    <property type="match status" value="1"/>
</dbReference>
<protein>
    <submittedName>
        <fullName evidence="1">Uncharacterized protein</fullName>
    </submittedName>
</protein>
<evidence type="ECO:0000313" key="1">
    <source>
        <dbReference type="EMBL" id="REE99990.1"/>
    </source>
</evidence>
<gene>
    <name evidence="1" type="ORF">DFJ69_5511</name>
</gene>
<reference evidence="1 2" key="1">
    <citation type="submission" date="2018-08" db="EMBL/GenBank/DDBJ databases">
        <title>Sequencing the genomes of 1000 actinobacteria strains.</title>
        <authorList>
            <person name="Klenk H.-P."/>
        </authorList>
    </citation>
    <scope>NUCLEOTIDE SEQUENCE [LARGE SCALE GENOMIC DNA]</scope>
    <source>
        <strain evidence="1 2">DSM 43927</strain>
    </source>
</reference>
<organism evidence="1 2">
    <name type="scientific">Thermomonospora umbrina</name>
    <dbReference type="NCBI Taxonomy" id="111806"/>
    <lineage>
        <taxon>Bacteria</taxon>
        <taxon>Bacillati</taxon>
        <taxon>Actinomycetota</taxon>
        <taxon>Actinomycetes</taxon>
        <taxon>Streptosporangiales</taxon>
        <taxon>Thermomonosporaceae</taxon>
        <taxon>Thermomonospora</taxon>
    </lineage>
</organism>
<sequence>MVCIGIRDSRNARLRRKRIVGDPDKAAFDTGHDAHEIIHCMEGDFRPKWGDPAAPEEVFLTQGSGFHIAPGVPHTLTTARGSGPGKVISVNL</sequence>
<name>A0A3D9SZJ5_9ACTN</name>
<proteinExistence type="predicted"/>
<dbReference type="Proteomes" id="UP000256661">
    <property type="component" value="Unassembled WGS sequence"/>
</dbReference>
<dbReference type="AlphaFoldDB" id="A0A3D9SZJ5"/>